<dbReference type="Proteomes" id="UP000273145">
    <property type="component" value="Chromosome"/>
</dbReference>
<dbReference type="AlphaFoldDB" id="A0A3Q8SB44"/>
<name>A0A3Q8SB44_9BACL</name>
<dbReference type="EMBL" id="CP034248">
    <property type="protein sequence ID" value="AZK46691.1"/>
    <property type="molecule type" value="Genomic_DNA"/>
</dbReference>
<protein>
    <submittedName>
        <fullName evidence="1">Uncharacterized protein</fullName>
    </submittedName>
</protein>
<accession>A0A3Q8SB44</accession>
<evidence type="ECO:0000313" key="1">
    <source>
        <dbReference type="EMBL" id="AZK46691.1"/>
    </source>
</evidence>
<dbReference type="RefSeq" id="WP_125082739.1">
    <property type="nucleotide sequence ID" value="NZ_CP034248.1"/>
</dbReference>
<reference evidence="1 2" key="1">
    <citation type="submission" date="2018-11" db="EMBL/GenBank/DDBJ databases">
        <title>Genome sequencing of Paenibacillus lentus DSM25539(T).</title>
        <authorList>
            <person name="Kook J.-K."/>
            <person name="Park S.-N."/>
            <person name="Lim Y.K."/>
        </authorList>
    </citation>
    <scope>NUCLEOTIDE SEQUENCE [LARGE SCALE GENOMIC DNA]</scope>
    <source>
        <strain evidence="1 2">DSM 25539</strain>
    </source>
</reference>
<dbReference type="OrthoDB" id="2616839at2"/>
<gene>
    <name evidence="1" type="ORF">EIM92_11445</name>
</gene>
<evidence type="ECO:0000313" key="2">
    <source>
        <dbReference type="Proteomes" id="UP000273145"/>
    </source>
</evidence>
<dbReference type="KEGG" id="plen:EIM92_11445"/>
<sequence length="145" mass="16975">MENIDEVFGAYAQVFIQYEGILQDLGLKIEEGLDIPSLRYENLEDEPYELVGYTEVFGFEIELCAMLDNEKWPNYQFSLKATTTDSFQEIMNNRMFDISLWLARYISLMCEVTTMAENVDKQTGQSFYYNNTTLKRECSFIKGEK</sequence>
<keyword evidence="2" id="KW-1185">Reference proteome</keyword>
<proteinExistence type="predicted"/>
<organism evidence="1 2">
    <name type="scientific">Paenibacillus lentus</name>
    <dbReference type="NCBI Taxonomy" id="1338368"/>
    <lineage>
        <taxon>Bacteria</taxon>
        <taxon>Bacillati</taxon>
        <taxon>Bacillota</taxon>
        <taxon>Bacilli</taxon>
        <taxon>Bacillales</taxon>
        <taxon>Paenibacillaceae</taxon>
        <taxon>Paenibacillus</taxon>
    </lineage>
</organism>